<gene>
    <name evidence="2" type="ORF">RMAR00112_LOCUS22615</name>
</gene>
<organism evidence="2">
    <name type="scientific">Rhodosorus marinus</name>
    <dbReference type="NCBI Taxonomy" id="101924"/>
    <lineage>
        <taxon>Eukaryota</taxon>
        <taxon>Rhodophyta</taxon>
        <taxon>Stylonematophyceae</taxon>
        <taxon>Stylonematales</taxon>
        <taxon>Stylonemataceae</taxon>
        <taxon>Rhodosorus</taxon>
    </lineage>
</organism>
<dbReference type="AlphaFoldDB" id="A0A7S2ZYD5"/>
<dbReference type="PANTHER" id="PTHR31472">
    <property type="entry name" value="OS05G0244600 PROTEIN"/>
    <property type="match status" value="1"/>
</dbReference>
<dbReference type="Gene3D" id="2.40.50.140">
    <property type="entry name" value="Nucleic acid-binding proteins"/>
    <property type="match status" value="1"/>
</dbReference>
<name>A0A7S2ZYD5_9RHOD</name>
<dbReference type="InterPro" id="IPR012340">
    <property type="entry name" value="NA-bd_OB-fold"/>
</dbReference>
<sequence>MRGDLGLLWNLAVIKLEDVQPATKGHNIIVKVVERKIVLDKRRTNGEGLRIAECLVGDETATALFTARNEQIDQMPEGAVVALRNCKVNMHKNFMRLAVDKWGVIKPVEDVDLPTEKINSKNISAVEYELVNVSK</sequence>
<dbReference type="SUPFAM" id="SSF50249">
    <property type="entry name" value="Nucleic acid-binding proteins"/>
    <property type="match status" value="1"/>
</dbReference>
<accession>A0A7S2ZYD5</accession>
<proteinExistence type="predicted"/>
<dbReference type="EMBL" id="HBHW01029193">
    <property type="protein sequence ID" value="CAE0054586.1"/>
    <property type="molecule type" value="Transcribed_RNA"/>
</dbReference>
<dbReference type="InterPro" id="IPR048970">
    <property type="entry name" value="OB_Ssb-like"/>
</dbReference>
<protein>
    <recommendedName>
        <fullName evidence="1">Single-stranded DNA binding protein Ssb-like OB fold domain-containing protein</fullName>
    </recommendedName>
</protein>
<evidence type="ECO:0000259" key="1">
    <source>
        <dbReference type="Pfam" id="PF21473"/>
    </source>
</evidence>
<dbReference type="Pfam" id="PF21473">
    <property type="entry name" value="OB_Ssb-like"/>
    <property type="match status" value="1"/>
</dbReference>
<dbReference type="PANTHER" id="PTHR31472:SF5">
    <property type="entry name" value="OS05G0244600 PROTEIN"/>
    <property type="match status" value="1"/>
</dbReference>
<evidence type="ECO:0000313" key="2">
    <source>
        <dbReference type="EMBL" id="CAE0054586.1"/>
    </source>
</evidence>
<reference evidence="2" key="1">
    <citation type="submission" date="2021-01" db="EMBL/GenBank/DDBJ databases">
        <authorList>
            <person name="Corre E."/>
            <person name="Pelletier E."/>
            <person name="Niang G."/>
            <person name="Scheremetjew M."/>
            <person name="Finn R."/>
            <person name="Kale V."/>
            <person name="Holt S."/>
            <person name="Cochrane G."/>
            <person name="Meng A."/>
            <person name="Brown T."/>
            <person name="Cohen L."/>
        </authorList>
    </citation>
    <scope>NUCLEOTIDE SEQUENCE</scope>
    <source>
        <strain evidence="2">CCMP 769</strain>
    </source>
</reference>
<feature type="domain" description="Single-stranded DNA binding protein Ssb-like OB fold" evidence="1">
    <location>
        <begin position="20"/>
        <end position="106"/>
    </location>
</feature>